<evidence type="ECO:0000256" key="4">
    <source>
        <dbReference type="ARBA" id="ARBA00022737"/>
    </source>
</evidence>
<dbReference type="InterPro" id="IPR032675">
    <property type="entry name" value="LRR_dom_sf"/>
</dbReference>
<keyword evidence="7" id="KW-0969">Cilium</keyword>
<accession>A0A3P7NW91</accession>
<dbReference type="OrthoDB" id="27917at2759"/>
<dbReference type="AlphaFoldDB" id="A0A3P7NW91"/>
<reference evidence="13 14" key="1">
    <citation type="submission" date="2018-11" db="EMBL/GenBank/DDBJ databases">
        <authorList>
            <consortium name="Pathogen Informatics"/>
        </authorList>
    </citation>
    <scope>NUCLEOTIDE SEQUENCE [LARGE SCALE GENOMIC DNA]</scope>
</reference>
<evidence type="ECO:0000256" key="3">
    <source>
        <dbReference type="ARBA" id="ARBA00022614"/>
    </source>
</evidence>
<evidence type="ECO:0000313" key="14">
    <source>
        <dbReference type="Proteomes" id="UP000281553"/>
    </source>
</evidence>
<keyword evidence="3" id="KW-0433">Leucine-rich repeat</keyword>
<dbReference type="SMART" id="SM00365">
    <property type="entry name" value="LRR_SD22"/>
    <property type="match status" value="4"/>
</dbReference>
<dbReference type="SUPFAM" id="SSF52058">
    <property type="entry name" value="L domain-like"/>
    <property type="match status" value="1"/>
</dbReference>
<organism evidence="13 14">
    <name type="scientific">Dibothriocephalus latus</name>
    <name type="common">Fish tapeworm</name>
    <name type="synonym">Diphyllobothrium latum</name>
    <dbReference type="NCBI Taxonomy" id="60516"/>
    <lineage>
        <taxon>Eukaryota</taxon>
        <taxon>Metazoa</taxon>
        <taxon>Spiralia</taxon>
        <taxon>Lophotrochozoa</taxon>
        <taxon>Platyhelminthes</taxon>
        <taxon>Cestoda</taxon>
        <taxon>Eucestoda</taxon>
        <taxon>Diphyllobothriidea</taxon>
        <taxon>Diphyllobothriidae</taxon>
        <taxon>Dibothriocephalus</taxon>
    </lineage>
</organism>
<keyword evidence="9" id="KW-0966">Cell projection</keyword>
<evidence type="ECO:0000256" key="11">
    <source>
        <dbReference type="ARBA" id="ARBA00040950"/>
    </source>
</evidence>
<comment type="similarity">
    <text evidence="10">Belongs to the DRC3 family.</text>
</comment>
<dbReference type="PROSITE" id="PS51450">
    <property type="entry name" value="LRR"/>
    <property type="match status" value="3"/>
</dbReference>
<keyword evidence="14" id="KW-1185">Reference proteome</keyword>
<evidence type="ECO:0000313" key="13">
    <source>
        <dbReference type="EMBL" id="VDN13009.1"/>
    </source>
</evidence>
<dbReference type="Proteomes" id="UP000281553">
    <property type="component" value="Unassembled WGS sequence"/>
</dbReference>
<keyword evidence="8" id="KW-0206">Cytoskeleton</keyword>
<dbReference type="EMBL" id="UYRU01055334">
    <property type="protein sequence ID" value="VDN13009.1"/>
    <property type="molecule type" value="Genomic_DNA"/>
</dbReference>
<evidence type="ECO:0000256" key="6">
    <source>
        <dbReference type="ARBA" id="ARBA00023054"/>
    </source>
</evidence>
<name>A0A3P7NW91_DIBLA</name>
<protein>
    <recommendedName>
        <fullName evidence="11">Dynein regulatory complex subunit 3</fullName>
    </recommendedName>
</protein>
<dbReference type="InterPro" id="IPR001611">
    <property type="entry name" value="Leu-rich_rpt"/>
</dbReference>
<keyword evidence="5" id="KW-0282">Flagellum</keyword>
<feature type="coiled-coil region" evidence="12">
    <location>
        <begin position="180"/>
        <end position="220"/>
    </location>
</feature>
<evidence type="ECO:0000256" key="5">
    <source>
        <dbReference type="ARBA" id="ARBA00022846"/>
    </source>
</evidence>
<dbReference type="PANTHER" id="PTHR45973:SF12">
    <property type="entry name" value="DYNEIN REGULATORY COMPLEX SUBUNIT 3"/>
    <property type="match status" value="1"/>
</dbReference>
<evidence type="ECO:0000256" key="1">
    <source>
        <dbReference type="ARBA" id="ARBA00004611"/>
    </source>
</evidence>
<dbReference type="GO" id="GO:0005929">
    <property type="term" value="C:cilium"/>
    <property type="evidence" value="ECO:0007669"/>
    <property type="project" value="TreeGrafter"/>
</dbReference>
<dbReference type="InterPro" id="IPR050576">
    <property type="entry name" value="Cilia_flagella_integrity"/>
</dbReference>
<proteinExistence type="inferred from homology"/>
<keyword evidence="6 12" id="KW-0175">Coiled coil</keyword>
<gene>
    <name evidence="13" type="ORF">DILT_LOCUS8840</name>
</gene>
<comment type="subcellular location">
    <subcellularLocation>
        <location evidence="1">Cytoplasm</location>
        <location evidence="1">Cytoskeleton</location>
        <location evidence="1">Flagellum axoneme</location>
    </subcellularLocation>
</comment>
<dbReference type="PANTHER" id="PTHR45973">
    <property type="entry name" value="PROTEIN PHOSPHATASE 1 REGULATORY SUBUNIT SDS22-RELATED"/>
    <property type="match status" value="1"/>
</dbReference>
<evidence type="ECO:0000256" key="7">
    <source>
        <dbReference type="ARBA" id="ARBA00023069"/>
    </source>
</evidence>
<dbReference type="Pfam" id="PF14580">
    <property type="entry name" value="LRR_9"/>
    <property type="match status" value="1"/>
</dbReference>
<evidence type="ECO:0000256" key="10">
    <source>
        <dbReference type="ARBA" id="ARBA00038378"/>
    </source>
</evidence>
<evidence type="ECO:0000256" key="8">
    <source>
        <dbReference type="ARBA" id="ARBA00023212"/>
    </source>
</evidence>
<evidence type="ECO:0000256" key="12">
    <source>
        <dbReference type="SAM" id="Coils"/>
    </source>
</evidence>
<dbReference type="Gene3D" id="3.80.10.10">
    <property type="entry name" value="Ribonuclease Inhibitor"/>
    <property type="match status" value="1"/>
</dbReference>
<evidence type="ECO:0000256" key="9">
    <source>
        <dbReference type="ARBA" id="ARBA00023273"/>
    </source>
</evidence>
<keyword evidence="2" id="KW-0963">Cytoplasm</keyword>
<keyword evidence="4" id="KW-0677">Repeat</keyword>
<sequence length="440" mass="51247">MFKEPSVISDDMLKEATKLPENGQQTYEDVKNILRIDFLWEFKNITKLQLNNNHIEKIEGLDHLVNLLWLDLSFNEITSITGLSNLVKLQDLSLHKNNISSISNLHAFEKLQVFSIGGNKLSELNEIIHLRKFPELRVLNVENNPFCSNEDTEGFILAFLPKLVYLDYGLCDELKRSNAIEKYHLKLREVQSQEESAQKKAELEEEAKRLQEKYKEAFIDGLEDGKLFVSVFTDSADNVLPQLPGCSTIVERYPLKYTFNHNQCLIDASLIVSIIAISEELFNCGIRERDERDAEVENVIYSLSEAKAGIKENCLRLIEDFQTNKNARFEKLARLEDAREVQTSLEEYRKEINNLWNKLMGFEVSLMDQMDDIIKEFETTMNDLVDRFIQNVEDYMGTCRDAELHYYEQMSEHCFQLLERIAKNEVRLSLNEDLFEVNEV</sequence>
<evidence type="ECO:0000256" key="2">
    <source>
        <dbReference type="ARBA" id="ARBA00022490"/>
    </source>
</evidence>